<sequence length="24" mass="2868">MCMNTSLVTISYNSEIKHIYNMKF</sequence>
<reference evidence="1" key="1">
    <citation type="submission" date="2014-11" db="EMBL/GenBank/DDBJ databases">
        <authorList>
            <person name="Amaro Gonzalez C."/>
        </authorList>
    </citation>
    <scope>NUCLEOTIDE SEQUENCE</scope>
</reference>
<dbReference type="EMBL" id="GBXM01084808">
    <property type="protein sequence ID" value="JAH23769.1"/>
    <property type="molecule type" value="Transcribed_RNA"/>
</dbReference>
<reference evidence="1" key="2">
    <citation type="journal article" date="2015" name="Fish Shellfish Immunol.">
        <title>Early steps in the European eel (Anguilla anguilla)-Vibrio vulnificus interaction in the gills: Role of the RtxA13 toxin.</title>
        <authorList>
            <person name="Callol A."/>
            <person name="Pajuelo D."/>
            <person name="Ebbesson L."/>
            <person name="Teles M."/>
            <person name="MacKenzie S."/>
            <person name="Amaro C."/>
        </authorList>
    </citation>
    <scope>NUCLEOTIDE SEQUENCE</scope>
</reference>
<proteinExistence type="predicted"/>
<name>A0A0E9R3U5_ANGAN</name>
<organism evidence="1">
    <name type="scientific">Anguilla anguilla</name>
    <name type="common">European freshwater eel</name>
    <name type="synonym">Muraena anguilla</name>
    <dbReference type="NCBI Taxonomy" id="7936"/>
    <lineage>
        <taxon>Eukaryota</taxon>
        <taxon>Metazoa</taxon>
        <taxon>Chordata</taxon>
        <taxon>Craniata</taxon>
        <taxon>Vertebrata</taxon>
        <taxon>Euteleostomi</taxon>
        <taxon>Actinopterygii</taxon>
        <taxon>Neopterygii</taxon>
        <taxon>Teleostei</taxon>
        <taxon>Anguilliformes</taxon>
        <taxon>Anguillidae</taxon>
        <taxon>Anguilla</taxon>
    </lineage>
</organism>
<protein>
    <submittedName>
        <fullName evidence="1">Uncharacterized protein</fullName>
    </submittedName>
</protein>
<accession>A0A0E9R3U5</accession>
<evidence type="ECO:0000313" key="1">
    <source>
        <dbReference type="EMBL" id="JAH23769.1"/>
    </source>
</evidence>
<dbReference type="AlphaFoldDB" id="A0A0E9R3U5"/>